<evidence type="ECO:0000313" key="2">
    <source>
        <dbReference type="EMBL" id="CAK7944123.1"/>
    </source>
</evidence>
<sequence>MKLVRLLVGLLVVALLSCSGNLCILASKHKGRVLYSSLTVTLLTEALKVLVTGGTLVFTGPSPPPRFVSTETLLYAVPSVL</sequence>
<feature type="signal peptide" evidence="1">
    <location>
        <begin position="1"/>
        <end position="18"/>
    </location>
</feature>
<dbReference type="Proteomes" id="UP001162060">
    <property type="component" value="Unassembled WGS sequence"/>
</dbReference>
<name>A0AAV1VEF2_9STRA</name>
<proteinExistence type="predicted"/>
<comment type="caution">
    <text evidence="2">The sequence shown here is derived from an EMBL/GenBank/DDBJ whole genome shotgun (WGS) entry which is preliminary data.</text>
</comment>
<organism evidence="2 3">
    <name type="scientific">Peronospora matthiolae</name>
    <dbReference type="NCBI Taxonomy" id="2874970"/>
    <lineage>
        <taxon>Eukaryota</taxon>
        <taxon>Sar</taxon>
        <taxon>Stramenopiles</taxon>
        <taxon>Oomycota</taxon>
        <taxon>Peronosporomycetes</taxon>
        <taxon>Peronosporales</taxon>
        <taxon>Peronosporaceae</taxon>
        <taxon>Peronospora</taxon>
    </lineage>
</organism>
<evidence type="ECO:0000256" key="1">
    <source>
        <dbReference type="SAM" id="SignalP"/>
    </source>
</evidence>
<gene>
    <name evidence="2" type="ORF">PM001_LOCUS29273</name>
</gene>
<reference evidence="2" key="1">
    <citation type="submission" date="2024-01" db="EMBL/GenBank/DDBJ databases">
        <authorList>
            <person name="Webb A."/>
        </authorList>
    </citation>
    <scope>NUCLEOTIDE SEQUENCE</scope>
    <source>
        <strain evidence="2">Pm1</strain>
    </source>
</reference>
<dbReference type="AlphaFoldDB" id="A0AAV1VEF2"/>
<keyword evidence="1" id="KW-0732">Signal</keyword>
<dbReference type="PROSITE" id="PS51257">
    <property type="entry name" value="PROKAR_LIPOPROTEIN"/>
    <property type="match status" value="1"/>
</dbReference>
<dbReference type="EMBL" id="CAKLBY020000306">
    <property type="protein sequence ID" value="CAK7944123.1"/>
    <property type="molecule type" value="Genomic_DNA"/>
</dbReference>
<protein>
    <submittedName>
        <fullName evidence="2">Uncharacterized protein</fullName>
    </submittedName>
</protein>
<feature type="chain" id="PRO_5043595254" evidence="1">
    <location>
        <begin position="19"/>
        <end position="81"/>
    </location>
</feature>
<evidence type="ECO:0000313" key="3">
    <source>
        <dbReference type="Proteomes" id="UP001162060"/>
    </source>
</evidence>
<accession>A0AAV1VEF2</accession>